<gene>
    <name evidence="5" type="ORF">EJ08DRAFT_694804</name>
</gene>
<proteinExistence type="predicted"/>
<dbReference type="OrthoDB" id="3759480at2759"/>
<dbReference type="PROSITE" id="PS00633">
    <property type="entry name" value="BROMODOMAIN_1"/>
    <property type="match status" value="1"/>
</dbReference>
<feature type="region of interest" description="Disordered" evidence="3">
    <location>
        <begin position="694"/>
        <end position="731"/>
    </location>
</feature>
<feature type="compositionally biased region" description="Low complexity" evidence="3">
    <location>
        <begin position="790"/>
        <end position="811"/>
    </location>
</feature>
<reference evidence="5" key="1">
    <citation type="journal article" date="2020" name="Stud. Mycol.">
        <title>101 Dothideomycetes genomes: a test case for predicting lifestyles and emergence of pathogens.</title>
        <authorList>
            <person name="Haridas S."/>
            <person name="Albert R."/>
            <person name="Binder M."/>
            <person name="Bloem J."/>
            <person name="Labutti K."/>
            <person name="Salamov A."/>
            <person name="Andreopoulos B."/>
            <person name="Baker S."/>
            <person name="Barry K."/>
            <person name="Bills G."/>
            <person name="Bluhm B."/>
            <person name="Cannon C."/>
            <person name="Castanera R."/>
            <person name="Culley D."/>
            <person name="Daum C."/>
            <person name="Ezra D."/>
            <person name="Gonzalez J."/>
            <person name="Henrissat B."/>
            <person name="Kuo A."/>
            <person name="Liang C."/>
            <person name="Lipzen A."/>
            <person name="Lutzoni F."/>
            <person name="Magnuson J."/>
            <person name="Mondo S."/>
            <person name="Nolan M."/>
            <person name="Ohm R."/>
            <person name="Pangilinan J."/>
            <person name="Park H.-J."/>
            <person name="Ramirez L."/>
            <person name="Alfaro M."/>
            <person name="Sun H."/>
            <person name="Tritt A."/>
            <person name="Yoshinaga Y."/>
            <person name="Zwiers L.-H."/>
            <person name="Turgeon B."/>
            <person name="Goodwin S."/>
            <person name="Spatafora J."/>
            <person name="Crous P."/>
            <person name="Grigoriev I."/>
        </authorList>
    </citation>
    <scope>NUCLEOTIDE SEQUENCE</scope>
    <source>
        <strain evidence="5">CBS 130266</strain>
    </source>
</reference>
<evidence type="ECO:0000313" key="6">
    <source>
        <dbReference type="Proteomes" id="UP000800235"/>
    </source>
</evidence>
<comment type="caution">
    <text evidence="5">The sequence shown here is derived from an EMBL/GenBank/DDBJ whole genome shotgun (WGS) entry which is preliminary data.</text>
</comment>
<evidence type="ECO:0000259" key="4">
    <source>
        <dbReference type="PROSITE" id="PS50014"/>
    </source>
</evidence>
<dbReference type="AlphaFoldDB" id="A0A9P4NVN3"/>
<dbReference type="InterPro" id="IPR036427">
    <property type="entry name" value="Bromodomain-like_sf"/>
</dbReference>
<accession>A0A9P4NVN3</accession>
<evidence type="ECO:0000313" key="5">
    <source>
        <dbReference type="EMBL" id="KAF2433149.1"/>
    </source>
</evidence>
<evidence type="ECO:0000256" key="1">
    <source>
        <dbReference type="ARBA" id="ARBA00023117"/>
    </source>
</evidence>
<feature type="compositionally biased region" description="Polar residues" evidence="3">
    <location>
        <begin position="697"/>
        <end position="712"/>
    </location>
</feature>
<dbReference type="EMBL" id="MU007022">
    <property type="protein sequence ID" value="KAF2433149.1"/>
    <property type="molecule type" value="Genomic_DNA"/>
</dbReference>
<keyword evidence="6" id="KW-1185">Reference proteome</keyword>
<dbReference type="GO" id="GO:0006338">
    <property type="term" value="P:chromatin remodeling"/>
    <property type="evidence" value="ECO:0007669"/>
    <property type="project" value="TreeGrafter"/>
</dbReference>
<dbReference type="SUPFAM" id="SSF47370">
    <property type="entry name" value="Bromodomain"/>
    <property type="match status" value="1"/>
</dbReference>
<sequence length="967" mass="109009">MPSAVSYIKVEDDGDDNFGADVGDDIDIAIYRNDAFPNKKISLGLSARYQPSWNGKEGFREIVQNWYGNIYKEDTHTKRIEIRVRHPVTQELLGYILFKWDDGLHGILQVCNFKASLCEAHFSLGGTTKSKNEKQAGQHGEGLKLAALASRRSPLNASVRFSAAGHYGNFCFDARKIFGIRITSPSMTTLRKIDTRFKNLAKAKTDRLLEPNILEDVCIEIGVPRPCQNDDGSEGKTSKITLEEFKKWLRVTTLIQPPSNMIRTPGGNLMLSDEFPHQAFLRGLLLPSNSSDRGSLSDIGQEARLIAGIWASAMAQEGAQKEDLVGKYVDLLRLLDGKWADVYLAQNYWSKATATLIWKHLQGVADQATPKLFYYCDGEQAEDPKIITDYLGQTPTPLPKHPWKALYTRKFCRSPREERHHRFETLETINPESTFFLESMTRTLRACLASDPITKDKSFILVNADKLGIDAFYQSSKKQWKLSQALFDFDSAHETAYCDRKDDDMKGERTCGDDDIFWCNHAVLDIWGKMIDGMDMKDMPPDSNTDALVKQKKAWLKGKIAELLPTMLRRLRISRTTQPKELEVSWELGESVSVLKYSGRKLKVTLHEYDKCSGASEFLLRQEDSCNCPSDTIKITTESYTFTNLNPSKKVGFLGNDHGSDDSEDDEDARFTTTLYEQSSEGRIGAQPIAGAVPASQHMSPLQAGSTQQLRTPQPGGLIPPGVTYSKGTPIDSSHLTLTNLSPENREWCTAAEDPGVFIGIPKHRDTDARLRQPRTHVPVDSDTDTDSHSQPSGYSSYVPSSSGASKPAPAVDSRSKVLRGDMQNLELQFCSHVVARMFDKERLYHTRPFLQPVDPVAFNLPNYFEIIKKPMDFLTIRNNLKNSVYTNAEAFHRDAWLVFKNCYSFNFPGHEIYEAGEKTQAWFGRLWEQKNEWLQTQGMQYIKSRKSRTLALDSTATMPDPILSPE</sequence>
<keyword evidence="1 2" id="KW-0103">Bromodomain</keyword>
<dbReference type="GO" id="GO:0006355">
    <property type="term" value="P:regulation of DNA-templated transcription"/>
    <property type="evidence" value="ECO:0007669"/>
    <property type="project" value="TreeGrafter"/>
</dbReference>
<dbReference type="InterPro" id="IPR001487">
    <property type="entry name" value="Bromodomain"/>
</dbReference>
<dbReference type="Proteomes" id="UP000800235">
    <property type="component" value="Unassembled WGS sequence"/>
</dbReference>
<dbReference type="PRINTS" id="PR00503">
    <property type="entry name" value="BROMODOMAIN"/>
</dbReference>
<dbReference type="PANTHER" id="PTHR22880">
    <property type="entry name" value="FALZ-RELATED BROMODOMAIN-CONTAINING PROTEINS"/>
    <property type="match status" value="1"/>
</dbReference>
<dbReference type="SMART" id="SM00297">
    <property type="entry name" value="BROMO"/>
    <property type="match status" value="1"/>
</dbReference>
<feature type="domain" description="Bromo" evidence="4">
    <location>
        <begin position="842"/>
        <end position="914"/>
    </location>
</feature>
<evidence type="ECO:0000256" key="2">
    <source>
        <dbReference type="PROSITE-ProRule" id="PRU00035"/>
    </source>
</evidence>
<dbReference type="GO" id="GO:0005634">
    <property type="term" value="C:nucleus"/>
    <property type="evidence" value="ECO:0007669"/>
    <property type="project" value="TreeGrafter"/>
</dbReference>
<name>A0A9P4NVN3_9PEZI</name>
<evidence type="ECO:0000256" key="3">
    <source>
        <dbReference type="SAM" id="MobiDB-lite"/>
    </source>
</evidence>
<organism evidence="5 6">
    <name type="scientific">Tothia fuscella</name>
    <dbReference type="NCBI Taxonomy" id="1048955"/>
    <lineage>
        <taxon>Eukaryota</taxon>
        <taxon>Fungi</taxon>
        <taxon>Dikarya</taxon>
        <taxon>Ascomycota</taxon>
        <taxon>Pezizomycotina</taxon>
        <taxon>Dothideomycetes</taxon>
        <taxon>Pleosporomycetidae</taxon>
        <taxon>Venturiales</taxon>
        <taxon>Cylindrosympodiaceae</taxon>
        <taxon>Tothia</taxon>
    </lineage>
</organism>
<dbReference type="InterPro" id="IPR018359">
    <property type="entry name" value="Bromodomain_CS"/>
</dbReference>
<dbReference type="PROSITE" id="PS50014">
    <property type="entry name" value="BROMODOMAIN_2"/>
    <property type="match status" value="1"/>
</dbReference>
<dbReference type="GO" id="GO:0000785">
    <property type="term" value="C:chromatin"/>
    <property type="evidence" value="ECO:0007669"/>
    <property type="project" value="TreeGrafter"/>
</dbReference>
<dbReference type="Gene3D" id="1.20.920.10">
    <property type="entry name" value="Bromodomain-like"/>
    <property type="match status" value="1"/>
</dbReference>
<dbReference type="PANTHER" id="PTHR22880:SF225">
    <property type="entry name" value="BROMODOMAIN-CONTAINING PROTEIN BET-1-RELATED"/>
    <property type="match status" value="1"/>
</dbReference>
<dbReference type="Pfam" id="PF00439">
    <property type="entry name" value="Bromodomain"/>
    <property type="match status" value="1"/>
</dbReference>
<dbReference type="InterPro" id="IPR050935">
    <property type="entry name" value="Bromo_chromatin_reader"/>
</dbReference>
<feature type="region of interest" description="Disordered" evidence="3">
    <location>
        <begin position="765"/>
        <end position="816"/>
    </location>
</feature>
<protein>
    <recommendedName>
        <fullName evidence="4">Bromo domain-containing protein</fullName>
    </recommendedName>
</protein>